<protein>
    <submittedName>
        <fullName evidence="1">Uncharacterized protein</fullName>
    </submittedName>
</protein>
<reference evidence="1 2" key="1">
    <citation type="journal article" date="2014" name="Curr. Biol.">
        <title>The genome of the clonal raider ant Cerapachys biroi.</title>
        <authorList>
            <person name="Oxley P.R."/>
            <person name="Ji L."/>
            <person name="Fetter-Pruneda I."/>
            <person name="McKenzie S.K."/>
            <person name="Li C."/>
            <person name="Hu H."/>
            <person name="Zhang G."/>
            <person name="Kronauer D.J."/>
        </authorList>
    </citation>
    <scope>NUCLEOTIDE SEQUENCE [LARGE SCALE GENOMIC DNA]</scope>
</reference>
<organism evidence="1 2">
    <name type="scientific">Ooceraea biroi</name>
    <name type="common">Clonal raider ant</name>
    <name type="synonym">Cerapachys biroi</name>
    <dbReference type="NCBI Taxonomy" id="2015173"/>
    <lineage>
        <taxon>Eukaryota</taxon>
        <taxon>Metazoa</taxon>
        <taxon>Ecdysozoa</taxon>
        <taxon>Arthropoda</taxon>
        <taxon>Hexapoda</taxon>
        <taxon>Insecta</taxon>
        <taxon>Pterygota</taxon>
        <taxon>Neoptera</taxon>
        <taxon>Endopterygota</taxon>
        <taxon>Hymenoptera</taxon>
        <taxon>Apocrita</taxon>
        <taxon>Aculeata</taxon>
        <taxon>Formicoidea</taxon>
        <taxon>Formicidae</taxon>
        <taxon>Dorylinae</taxon>
        <taxon>Ooceraea</taxon>
    </lineage>
</organism>
<dbReference type="OMA" id="WIVGIRC"/>
<sequence length="124" mass="13607">SKIVDTGAGYAVGAGKVIKSLGKVGITSLCFVVGDLTRLRSVVHSVSSSPLFGITYRLAFVNLPKFSYIICQRIIGIWCAQQRLYRQQNRSDLKCGTPFILENIQANPAQSANQLINNISIQYN</sequence>
<dbReference type="Proteomes" id="UP000053097">
    <property type="component" value="Unassembled WGS sequence"/>
</dbReference>
<name>A0A026WB55_OOCBI</name>
<dbReference type="AlphaFoldDB" id="A0A026WB55"/>
<keyword evidence="2" id="KW-1185">Reference proteome</keyword>
<gene>
    <name evidence="1" type="ORF">X777_08934</name>
</gene>
<evidence type="ECO:0000313" key="2">
    <source>
        <dbReference type="Proteomes" id="UP000053097"/>
    </source>
</evidence>
<accession>A0A026WB55</accession>
<dbReference type="EMBL" id="KK107347">
    <property type="protein sequence ID" value="EZA52264.1"/>
    <property type="molecule type" value="Genomic_DNA"/>
</dbReference>
<evidence type="ECO:0000313" key="1">
    <source>
        <dbReference type="EMBL" id="EZA52264.1"/>
    </source>
</evidence>
<proteinExistence type="predicted"/>
<feature type="non-terminal residue" evidence="1">
    <location>
        <position position="1"/>
    </location>
</feature>